<comment type="caution">
    <text evidence="1">The sequence shown here is derived from an EMBL/GenBank/DDBJ whole genome shotgun (WGS) entry which is preliminary data.</text>
</comment>
<protein>
    <submittedName>
        <fullName evidence="1">Uncharacterized protein</fullName>
    </submittedName>
</protein>
<dbReference type="OrthoDB" id="10023262at2759"/>
<evidence type="ECO:0000313" key="2">
    <source>
        <dbReference type="Proteomes" id="UP000821853"/>
    </source>
</evidence>
<dbReference type="Proteomes" id="UP000821853">
    <property type="component" value="Chromosome 9"/>
</dbReference>
<keyword evidence="2" id="KW-1185">Reference proteome</keyword>
<name>A0A9J6H5K9_HAELO</name>
<dbReference type="EMBL" id="JABSTR010000011">
    <property type="protein sequence ID" value="KAH9382087.1"/>
    <property type="molecule type" value="Genomic_DNA"/>
</dbReference>
<sequence>MLADVQKVNKAFEAIDGDQTKLLKDLMTWLSSLVKKVVIPTEQIDVLTFRLVDHMNPKPYLGYLFETYVDNVKAQKNDGFSLANEAEMRESCIRLITTLY</sequence>
<dbReference type="OMA" id="KACRTWW"/>
<dbReference type="VEuPathDB" id="VectorBase:HLOH_057067"/>
<reference evidence="1 2" key="1">
    <citation type="journal article" date="2020" name="Cell">
        <title>Large-Scale Comparative Analyses of Tick Genomes Elucidate Their Genetic Diversity and Vector Capacities.</title>
        <authorList>
            <consortium name="Tick Genome and Microbiome Consortium (TIGMIC)"/>
            <person name="Jia N."/>
            <person name="Wang J."/>
            <person name="Shi W."/>
            <person name="Du L."/>
            <person name="Sun Y."/>
            <person name="Zhan W."/>
            <person name="Jiang J.F."/>
            <person name="Wang Q."/>
            <person name="Zhang B."/>
            <person name="Ji P."/>
            <person name="Bell-Sakyi L."/>
            <person name="Cui X.M."/>
            <person name="Yuan T.T."/>
            <person name="Jiang B.G."/>
            <person name="Yang W.F."/>
            <person name="Lam T.T."/>
            <person name="Chang Q.C."/>
            <person name="Ding S.J."/>
            <person name="Wang X.J."/>
            <person name="Zhu J.G."/>
            <person name="Ruan X.D."/>
            <person name="Zhao L."/>
            <person name="Wei J.T."/>
            <person name="Ye R.Z."/>
            <person name="Que T.C."/>
            <person name="Du C.H."/>
            <person name="Zhou Y.H."/>
            <person name="Cheng J.X."/>
            <person name="Dai P.F."/>
            <person name="Guo W.B."/>
            <person name="Han X.H."/>
            <person name="Huang E.J."/>
            <person name="Li L.F."/>
            <person name="Wei W."/>
            <person name="Gao Y.C."/>
            <person name="Liu J.Z."/>
            <person name="Shao H.Z."/>
            <person name="Wang X."/>
            <person name="Wang C.C."/>
            <person name="Yang T.C."/>
            <person name="Huo Q.B."/>
            <person name="Li W."/>
            <person name="Chen H.Y."/>
            <person name="Chen S.E."/>
            <person name="Zhou L.G."/>
            <person name="Ni X.B."/>
            <person name="Tian J.H."/>
            <person name="Sheng Y."/>
            <person name="Liu T."/>
            <person name="Pan Y.S."/>
            <person name="Xia L.Y."/>
            <person name="Li J."/>
            <person name="Zhao F."/>
            <person name="Cao W.C."/>
        </authorList>
    </citation>
    <scope>NUCLEOTIDE SEQUENCE [LARGE SCALE GENOMIC DNA]</scope>
    <source>
        <strain evidence="1">HaeL-2018</strain>
    </source>
</reference>
<dbReference type="AlphaFoldDB" id="A0A9J6H5K9"/>
<organism evidence="1 2">
    <name type="scientific">Haemaphysalis longicornis</name>
    <name type="common">Bush tick</name>
    <dbReference type="NCBI Taxonomy" id="44386"/>
    <lineage>
        <taxon>Eukaryota</taxon>
        <taxon>Metazoa</taxon>
        <taxon>Ecdysozoa</taxon>
        <taxon>Arthropoda</taxon>
        <taxon>Chelicerata</taxon>
        <taxon>Arachnida</taxon>
        <taxon>Acari</taxon>
        <taxon>Parasitiformes</taxon>
        <taxon>Ixodida</taxon>
        <taxon>Ixodoidea</taxon>
        <taxon>Ixodidae</taxon>
        <taxon>Haemaphysalinae</taxon>
        <taxon>Haemaphysalis</taxon>
    </lineage>
</organism>
<evidence type="ECO:0000313" key="1">
    <source>
        <dbReference type="EMBL" id="KAH9382087.1"/>
    </source>
</evidence>
<proteinExistence type="predicted"/>
<accession>A0A9J6H5K9</accession>
<gene>
    <name evidence="1" type="ORF">HPB48_022759</name>
</gene>